<proteinExistence type="predicted"/>
<dbReference type="Gene3D" id="1.25.10.10">
    <property type="entry name" value="Leucine-rich Repeat Variant"/>
    <property type="match status" value="1"/>
</dbReference>
<dbReference type="EMBL" id="LK022887">
    <property type="protein sequence ID" value="VTZ66531.1"/>
    <property type="molecule type" value="Genomic_DNA"/>
</dbReference>
<dbReference type="Pfam" id="PF04063">
    <property type="entry name" value="DUF383"/>
    <property type="match status" value="1"/>
</dbReference>
<dbReference type="GeneID" id="3490132"/>
<reference evidence="6 7" key="3">
    <citation type="submission" date="2016-08" db="EMBL/GenBank/DDBJ databases">
        <authorList>
            <consortium name="Pathogen Informatics"/>
        </authorList>
    </citation>
    <scope>NUCLEOTIDE SEQUENCE [LARGE SCALE GENOMIC DNA]</scope>
    <source>
        <strain evidence="2 7">AJ</strain>
        <strain evidence="4">AS</strain>
        <strain evidence="3 6">CB</strain>
    </source>
</reference>
<evidence type="ECO:0000313" key="6">
    <source>
        <dbReference type="Proteomes" id="UP000195489"/>
    </source>
</evidence>
<feature type="domain" description="Protein HGH1 N-terminal" evidence="1">
    <location>
        <begin position="117"/>
        <end position="264"/>
    </location>
</feature>
<dbReference type="EMBL" id="LT608176">
    <property type="protein sequence ID" value="SCM02341.1"/>
    <property type="molecule type" value="Genomic_DNA"/>
</dbReference>
<name>A0A077YEF3_PLACU</name>
<dbReference type="AlphaFoldDB" id="A0A077YEF3"/>
<accession>A0A077YEF3</accession>
<organism evidence="3 6">
    <name type="scientific">Plasmodium chabaudi chabaudi</name>
    <dbReference type="NCBI Taxonomy" id="31271"/>
    <lineage>
        <taxon>Eukaryota</taxon>
        <taxon>Sar</taxon>
        <taxon>Alveolata</taxon>
        <taxon>Apicomplexa</taxon>
        <taxon>Aconoidasida</taxon>
        <taxon>Haemosporida</taxon>
        <taxon>Plasmodiidae</taxon>
        <taxon>Plasmodium</taxon>
        <taxon>Plasmodium (Vinckeia)</taxon>
    </lineage>
</organism>
<dbReference type="VEuPathDB" id="PlasmoDB:PCHAS_1019500"/>
<evidence type="ECO:0000313" key="7">
    <source>
        <dbReference type="Proteomes" id="UP000507163"/>
    </source>
</evidence>
<dbReference type="EMBL" id="LT608162">
    <property type="protein sequence ID" value="SCM04558.1"/>
    <property type="molecule type" value="Genomic_DNA"/>
</dbReference>
<dbReference type="SUPFAM" id="SSF48371">
    <property type="entry name" value="ARM repeat"/>
    <property type="match status" value="1"/>
</dbReference>
<dbReference type="RefSeq" id="XP_016655576.1">
    <property type="nucleotide sequence ID" value="XM_016798356.1"/>
</dbReference>
<evidence type="ECO:0000313" key="3">
    <source>
        <dbReference type="EMBL" id="SCM04558.1"/>
    </source>
</evidence>
<dbReference type="Proteomes" id="UP000195489">
    <property type="component" value="Chromosome 10"/>
</dbReference>
<reference evidence="4 5" key="1">
    <citation type="journal article" date="2014" name="BMC Biol.">
        <title>A comprehensive evaluation of rodent malaria parasite genomes and gene expression.</title>
        <authorList>
            <person name="Otto T.D."/>
            <person name="Bohme U."/>
            <person name="Jackson A.P."/>
            <person name="Hunt M."/>
            <person name="Franke-Fayard B."/>
            <person name="Hoeijmakers W.A."/>
            <person name="Religa A.A."/>
            <person name="Robertson L."/>
            <person name="Sanders M."/>
            <person name="Ogun S.A."/>
            <person name="Cunningham D."/>
            <person name="Erhart A."/>
            <person name="Billker O."/>
            <person name="Khan S.M."/>
            <person name="Stunnenberg H.G."/>
            <person name="Langhorne J."/>
            <person name="Holder A.A."/>
            <person name="Waters A.P."/>
            <person name="Newbold C.I."/>
            <person name="Pain A."/>
            <person name="Berriman M."/>
            <person name="Janse C.J."/>
        </authorList>
    </citation>
    <scope>NUCLEOTIDE SEQUENCE [LARGE SCALE GENOMIC DNA]</scope>
    <source>
        <strain evidence="4 5">AS</strain>
    </source>
</reference>
<reference evidence="4" key="2">
    <citation type="submission" date="2014-05" db="EMBL/GenBank/DDBJ databases">
        <authorList>
            <person name="Aslett M.A."/>
            <person name="De Silva N."/>
        </authorList>
    </citation>
    <scope>NUCLEOTIDE SEQUENCE</scope>
    <source>
        <strain evidence="4">AS</strain>
    </source>
</reference>
<evidence type="ECO:0000259" key="1">
    <source>
        <dbReference type="Pfam" id="PF04063"/>
    </source>
</evidence>
<dbReference type="KEGG" id="pcb:PCHAS_1019500"/>
<evidence type="ECO:0000313" key="2">
    <source>
        <dbReference type="EMBL" id="SCM02341.1"/>
    </source>
</evidence>
<evidence type="ECO:0000313" key="4">
    <source>
        <dbReference type="EMBL" id="VTZ66531.1"/>
    </source>
</evidence>
<dbReference type="OrthoDB" id="382655at2759"/>
<evidence type="ECO:0000313" key="5">
    <source>
        <dbReference type="Proteomes" id="UP000071118"/>
    </source>
</evidence>
<dbReference type="InterPro" id="IPR011989">
    <property type="entry name" value="ARM-like"/>
</dbReference>
<dbReference type="Proteomes" id="UP000507163">
    <property type="component" value="Chromosome 10"/>
</dbReference>
<sequence>MMLIAEELENSKNTPKEPIDVSVYNELFSFAASDNEVLKKESLKIILGLLDEPDLIAYILQNSQKSFRIIISSLNSQSKMVALECLLNLSAQIPTEVLERNVVEILFDLIKDEEKYEENYIDMYIMIISNLTRCKEGVYKILDITDVNQVYHNTFSVSYYLNKLLYFYFQPVQKSLNKNMTDKYTHVSHILINISSMKESLPFFKNIAFLNKLCDQILILERCRTFLPFIMNLSLHKEIHEFIFQADCNMFPYLLSYLYTPHTAIEDKNSISGYTVRPNKTIHRTIVKKATSLVRCPVIKNRILVILLHLSKDNDTKERIKKYGIIALLNNWKENENSPDIISEIKGLLSKFEEVIEDTEYEK</sequence>
<gene>
    <name evidence="2" type="ORF">PCHAJ_000236900</name>
    <name evidence="4" type="ORF">PCHAS_1019500</name>
    <name evidence="3" type="ORF">PCHCB_000238100</name>
</gene>
<protein>
    <recommendedName>
        <fullName evidence="1">Protein HGH1 N-terminal domain-containing protein</fullName>
    </recommendedName>
</protein>
<dbReference type="InterPro" id="IPR016024">
    <property type="entry name" value="ARM-type_fold"/>
</dbReference>
<keyword evidence="5" id="KW-1185">Reference proteome</keyword>
<dbReference type="InterPro" id="IPR007205">
    <property type="entry name" value="Protein_HGH1_N"/>
</dbReference>
<dbReference type="Proteomes" id="UP000071118">
    <property type="component" value="Chromosome 10"/>
</dbReference>